<feature type="active site" evidence="4">
    <location>
        <position position="64"/>
    </location>
</feature>
<dbReference type="Pfam" id="PF00255">
    <property type="entry name" value="GSHPx"/>
    <property type="match status" value="1"/>
</dbReference>
<dbReference type="Proteomes" id="UP000281549">
    <property type="component" value="Unassembled WGS sequence"/>
</dbReference>
<evidence type="ECO:0000256" key="5">
    <source>
        <dbReference type="RuleBase" id="RU000499"/>
    </source>
</evidence>
<accession>A0A075AQE4</accession>
<dbReference type="STRING" id="988480.A0A075AQE4"/>
<dbReference type="InterPro" id="IPR036249">
    <property type="entry name" value="Thioredoxin-like_sf"/>
</dbReference>
<reference evidence="6 8" key="1">
    <citation type="journal article" date="2013" name="Curr. Biol.">
        <title>Shared signatures of parasitism and phylogenomics unite Cryptomycota and microsporidia.</title>
        <authorList>
            <person name="James T.Y."/>
            <person name="Pelin A."/>
            <person name="Bonen L."/>
            <person name="Ahrendt S."/>
            <person name="Sain D."/>
            <person name="Corradi N."/>
            <person name="Stajich J.E."/>
        </authorList>
    </citation>
    <scope>NUCLEOTIDE SEQUENCE [LARGE SCALE GENOMIC DNA]</scope>
    <source>
        <strain evidence="6">CSF55</strain>
        <strain evidence="6">CSF55</strain>
    </source>
</reference>
<protein>
    <recommendedName>
        <fullName evidence="5">Glutathione peroxidase</fullName>
    </recommendedName>
</protein>
<evidence type="ECO:0000313" key="7">
    <source>
        <dbReference type="EMBL" id="RKP19329.1"/>
    </source>
</evidence>
<evidence type="ECO:0000256" key="4">
    <source>
        <dbReference type="PIRSR" id="PIRSR000303-1"/>
    </source>
</evidence>
<dbReference type="GO" id="GO:0004601">
    <property type="term" value="F:peroxidase activity"/>
    <property type="evidence" value="ECO:0007669"/>
    <property type="project" value="UniProtKB-KW"/>
</dbReference>
<keyword evidence="2 5" id="KW-0575">Peroxidase</keyword>
<dbReference type="PANTHER" id="PTHR11592:SF78">
    <property type="entry name" value="GLUTATHIONE PEROXIDASE"/>
    <property type="match status" value="1"/>
</dbReference>
<reference evidence="7" key="3">
    <citation type="submission" date="2018-08" db="EMBL/GenBank/DDBJ databases">
        <title>Leveraging single-cell genomics to expand the Fungal Tree of Life.</title>
        <authorList>
            <consortium name="DOE Joint Genome Institute"/>
            <person name="Ahrendt S.R."/>
            <person name="Quandt C.A."/>
            <person name="Ciobanu D."/>
            <person name="Clum A."/>
            <person name="Salamov A."/>
            <person name="Andreopoulos B."/>
            <person name="Cheng J.-F."/>
            <person name="Woyke T."/>
            <person name="Pelin A."/>
            <person name="Henrissat B."/>
            <person name="Reynolds N."/>
            <person name="Benny G.L."/>
            <person name="Smith M.E."/>
            <person name="James T.Y."/>
            <person name="Grigoriev I.V."/>
        </authorList>
    </citation>
    <scope>NUCLEOTIDE SEQUENCE</scope>
    <source>
        <strain evidence="7">CSF55</strain>
    </source>
</reference>
<dbReference type="OrthoDB" id="446890at2759"/>
<name>A0A075AQE4_ROZAC</name>
<keyword evidence="8" id="KW-1185">Reference proteome</keyword>
<dbReference type="EMBL" id="KE561154">
    <property type="protein sequence ID" value="EPZ32438.1"/>
    <property type="molecule type" value="Genomic_DNA"/>
</dbReference>
<dbReference type="InterPro" id="IPR000889">
    <property type="entry name" value="Glutathione_peroxidase"/>
</dbReference>
<keyword evidence="3 5" id="KW-0560">Oxidoreductase</keyword>
<dbReference type="EMBL" id="ML005245">
    <property type="protein sequence ID" value="RKP19329.1"/>
    <property type="molecule type" value="Genomic_DNA"/>
</dbReference>
<dbReference type="Proteomes" id="UP000030755">
    <property type="component" value="Unassembled WGS sequence"/>
</dbReference>
<dbReference type="GO" id="GO:0006979">
    <property type="term" value="P:response to oxidative stress"/>
    <property type="evidence" value="ECO:0007669"/>
    <property type="project" value="InterPro"/>
</dbReference>
<dbReference type="PROSITE" id="PS51355">
    <property type="entry name" value="GLUTATHIONE_PEROXID_3"/>
    <property type="match status" value="1"/>
</dbReference>
<dbReference type="PANTHER" id="PTHR11592">
    <property type="entry name" value="GLUTATHIONE PEROXIDASE"/>
    <property type="match status" value="1"/>
</dbReference>
<dbReference type="SUPFAM" id="SSF52833">
    <property type="entry name" value="Thioredoxin-like"/>
    <property type="match status" value="1"/>
</dbReference>
<dbReference type="OMA" id="QCGLTKQ"/>
<evidence type="ECO:0000313" key="8">
    <source>
        <dbReference type="Proteomes" id="UP000030755"/>
    </source>
</evidence>
<sequence length="186" mass="21215">MNEIFNLPCLSHMLGRFFKRSKMTDAKNAAFYDFSALDISEKKDISMKDFQGKTLLVVNIASKCGLTASNYPQLKELNDKFYDKGLRILCFPCNQFAGQEPGTNEEINQFACQYDPKFQMFAKIDVNGSNTHPLYAFLKTKCPGFGINAIKWNFTKFLVDKNGNPIKRYGPQEEPLTIIPDIEKII</sequence>
<dbReference type="PRINTS" id="PR01011">
    <property type="entry name" value="GLUTPROXDASE"/>
</dbReference>
<dbReference type="AlphaFoldDB" id="A0A075AQE4"/>
<gene>
    <name evidence="6" type="ORF">O9G_001340</name>
    <name evidence="7" type="ORF">ROZALSC1DRAFT_29068</name>
</gene>
<organism evidence="6 8">
    <name type="scientific">Rozella allomycis (strain CSF55)</name>
    <dbReference type="NCBI Taxonomy" id="988480"/>
    <lineage>
        <taxon>Eukaryota</taxon>
        <taxon>Fungi</taxon>
        <taxon>Fungi incertae sedis</taxon>
        <taxon>Cryptomycota</taxon>
        <taxon>Cryptomycota incertae sedis</taxon>
        <taxon>Rozella</taxon>
    </lineage>
</organism>
<evidence type="ECO:0000313" key="9">
    <source>
        <dbReference type="Proteomes" id="UP000281549"/>
    </source>
</evidence>
<reference evidence="9" key="2">
    <citation type="journal article" date="2018" name="Nat. Microbiol.">
        <title>Leveraging single-cell genomics to expand the fungal tree of life.</title>
        <authorList>
            <person name="Ahrendt S.R."/>
            <person name="Quandt C.A."/>
            <person name="Ciobanu D."/>
            <person name="Clum A."/>
            <person name="Salamov A."/>
            <person name="Andreopoulos B."/>
            <person name="Cheng J.F."/>
            <person name="Woyke T."/>
            <person name="Pelin A."/>
            <person name="Henrissat B."/>
            <person name="Reynolds N.K."/>
            <person name="Benny G.L."/>
            <person name="Smith M.E."/>
            <person name="James T.Y."/>
            <person name="Grigoriev I.V."/>
        </authorList>
    </citation>
    <scope>NUCLEOTIDE SEQUENCE [LARGE SCALE GENOMIC DNA]</scope>
    <source>
        <strain evidence="9">CSF55</strain>
    </source>
</reference>
<evidence type="ECO:0000256" key="1">
    <source>
        <dbReference type="ARBA" id="ARBA00006926"/>
    </source>
</evidence>
<dbReference type="HOGENOM" id="CLU_029507_0_1_1"/>
<proteinExistence type="inferred from homology"/>
<evidence type="ECO:0000256" key="3">
    <source>
        <dbReference type="ARBA" id="ARBA00023002"/>
    </source>
</evidence>
<evidence type="ECO:0000313" key="6">
    <source>
        <dbReference type="EMBL" id="EPZ32438.1"/>
    </source>
</evidence>
<dbReference type="CDD" id="cd00340">
    <property type="entry name" value="GSH_Peroxidase"/>
    <property type="match status" value="1"/>
</dbReference>
<dbReference type="PIRSF" id="PIRSF000303">
    <property type="entry name" value="Glutathion_perox"/>
    <property type="match status" value="1"/>
</dbReference>
<evidence type="ECO:0000256" key="2">
    <source>
        <dbReference type="ARBA" id="ARBA00022559"/>
    </source>
</evidence>
<dbReference type="Gene3D" id="3.40.30.10">
    <property type="entry name" value="Glutaredoxin"/>
    <property type="match status" value="1"/>
</dbReference>
<comment type="similarity">
    <text evidence="1 5">Belongs to the glutathione peroxidase family.</text>
</comment>
<dbReference type="FunFam" id="3.40.30.10:FF:000025">
    <property type="entry name" value="Glutathione peroxidase"/>
    <property type="match status" value="1"/>
</dbReference>